<comment type="similarity">
    <text evidence="2 6">Belongs to the ABC-3 integral membrane protein family.</text>
</comment>
<keyword evidence="4 7" id="KW-1133">Transmembrane helix</keyword>
<evidence type="ECO:0000256" key="7">
    <source>
        <dbReference type="SAM" id="Phobius"/>
    </source>
</evidence>
<dbReference type="PANTHER" id="PTHR30477">
    <property type="entry name" value="ABC-TRANSPORTER METAL-BINDING PROTEIN"/>
    <property type="match status" value="1"/>
</dbReference>
<keyword evidence="9" id="KW-1185">Reference proteome</keyword>
<evidence type="ECO:0000256" key="3">
    <source>
        <dbReference type="ARBA" id="ARBA00022692"/>
    </source>
</evidence>
<comment type="caution">
    <text evidence="8">The sequence shown here is derived from an EMBL/GenBank/DDBJ whole genome shotgun (WGS) entry which is preliminary data.</text>
</comment>
<protein>
    <submittedName>
        <fullName evidence="8">Metal ABC transporter permease</fullName>
    </submittedName>
</protein>
<keyword evidence="3 6" id="KW-0812">Transmembrane</keyword>
<dbReference type="Proteomes" id="UP001272515">
    <property type="component" value="Unassembled WGS sequence"/>
</dbReference>
<feature type="transmembrane region" description="Helical" evidence="7">
    <location>
        <begin position="115"/>
        <end position="146"/>
    </location>
</feature>
<sequence length="274" mass="29785">MFNYEFMQNAFFVAICISLLCPCIGIFMVLRRSSMIGDTMSHASLAGITLGLLLNTNPIMGAFIFTAICGALIEFLRKYFSHHLDLILTIILSLSIGTAITLISSGKLKANANVFFFGSILTVTTADMISIFLLTVLSIITLYVLYNQLLYIAYDEEAARVAGVKVDIINYVFAILMAAAVSISIKIVGVLVLSAMIALPVASALQLERGFKQTLLYSMGFSLLSMVIGLTGSYYLNVAPGGFVSLTSVGILLVVLVAKQMQHKLRQHTPNLHH</sequence>
<dbReference type="Gene3D" id="1.10.3470.10">
    <property type="entry name" value="ABC transporter involved in vitamin B12 uptake, BtuC"/>
    <property type="match status" value="1"/>
</dbReference>
<evidence type="ECO:0000313" key="8">
    <source>
        <dbReference type="EMBL" id="MDV5087490.1"/>
    </source>
</evidence>
<feature type="transmembrane region" description="Helical" evidence="7">
    <location>
        <begin position="79"/>
        <end position="103"/>
    </location>
</feature>
<dbReference type="Pfam" id="PF00950">
    <property type="entry name" value="ABC-3"/>
    <property type="match status" value="1"/>
</dbReference>
<evidence type="ECO:0000256" key="2">
    <source>
        <dbReference type="ARBA" id="ARBA00008034"/>
    </source>
</evidence>
<feature type="transmembrane region" description="Helical" evidence="7">
    <location>
        <begin position="214"/>
        <end position="236"/>
    </location>
</feature>
<dbReference type="EMBL" id="JAWJZB010000001">
    <property type="protein sequence ID" value="MDV5087490.1"/>
    <property type="molecule type" value="Genomic_DNA"/>
</dbReference>
<organism evidence="8 9">
    <name type="scientific">Veillonella absiana</name>
    <dbReference type="NCBI Taxonomy" id="3079305"/>
    <lineage>
        <taxon>Bacteria</taxon>
        <taxon>Bacillati</taxon>
        <taxon>Bacillota</taxon>
        <taxon>Negativicutes</taxon>
        <taxon>Veillonellales</taxon>
        <taxon>Veillonellaceae</taxon>
        <taxon>Veillonella</taxon>
    </lineage>
</organism>
<comment type="subcellular location">
    <subcellularLocation>
        <location evidence="6">Cell membrane</location>
        <topology evidence="6">Multi-pass membrane protein</topology>
    </subcellularLocation>
    <subcellularLocation>
        <location evidence="1">Membrane</location>
        <topology evidence="1">Multi-pass membrane protein</topology>
    </subcellularLocation>
</comment>
<dbReference type="InterPro" id="IPR037294">
    <property type="entry name" value="ABC_BtuC-like"/>
</dbReference>
<dbReference type="CDD" id="cd06550">
    <property type="entry name" value="TM_ABC_iron-siderophores_like"/>
    <property type="match status" value="1"/>
</dbReference>
<evidence type="ECO:0000256" key="1">
    <source>
        <dbReference type="ARBA" id="ARBA00004141"/>
    </source>
</evidence>
<dbReference type="SUPFAM" id="SSF81345">
    <property type="entry name" value="ABC transporter involved in vitamin B12 uptake, BtuC"/>
    <property type="match status" value="1"/>
</dbReference>
<keyword evidence="6" id="KW-0813">Transport</keyword>
<name>A0ABU3Z6E5_9FIRM</name>
<reference evidence="8 9" key="1">
    <citation type="submission" date="2023-10" db="EMBL/GenBank/DDBJ databases">
        <title>Veillonella sp. nov., isolated from a pig farm feces dump.</title>
        <authorList>
            <person name="Chang Y.-H."/>
        </authorList>
    </citation>
    <scope>NUCLEOTIDE SEQUENCE [LARGE SCALE GENOMIC DNA]</scope>
    <source>
        <strain evidence="8 9">YH-vei2233</strain>
    </source>
</reference>
<gene>
    <name evidence="8" type="ORF">RVY80_01300</name>
</gene>
<evidence type="ECO:0000256" key="4">
    <source>
        <dbReference type="ARBA" id="ARBA00022989"/>
    </source>
</evidence>
<keyword evidence="5 7" id="KW-0472">Membrane</keyword>
<proteinExistence type="inferred from homology"/>
<dbReference type="PANTHER" id="PTHR30477:SF0">
    <property type="entry name" value="METAL TRANSPORT SYSTEM MEMBRANE PROTEIN TM_0125-RELATED"/>
    <property type="match status" value="1"/>
</dbReference>
<accession>A0ABU3Z6E5</accession>
<feature type="transmembrane region" description="Helical" evidence="7">
    <location>
        <begin position="242"/>
        <end position="258"/>
    </location>
</feature>
<feature type="transmembrane region" description="Helical" evidence="7">
    <location>
        <begin position="50"/>
        <end position="73"/>
    </location>
</feature>
<evidence type="ECO:0000256" key="6">
    <source>
        <dbReference type="RuleBase" id="RU003943"/>
    </source>
</evidence>
<feature type="transmembrane region" description="Helical" evidence="7">
    <location>
        <begin position="6"/>
        <end position="30"/>
    </location>
</feature>
<evidence type="ECO:0000313" key="9">
    <source>
        <dbReference type="Proteomes" id="UP001272515"/>
    </source>
</evidence>
<dbReference type="RefSeq" id="WP_317329334.1">
    <property type="nucleotide sequence ID" value="NZ_JAWJZA010000017.1"/>
</dbReference>
<dbReference type="InterPro" id="IPR001626">
    <property type="entry name" value="ABC_TroCD"/>
</dbReference>
<feature type="transmembrane region" description="Helical" evidence="7">
    <location>
        <begin position="171"/>
        <end position="202"/>
    </location>
</feature>
<evidence type="ECO:0000256" key="5">
    <source>
        <dbReference type="ARBA" id="ARBA00023136"/>
    </source>
</evidence>